<dbReference type="AlphaFoldDB" id="A0A108UAE5"/>
<feature type="signal peptide" evidence="2">
    <location>
        <begin position="1"/>
        <end position="22"/>
    </location>
</feature>
<feature type="region of interest" description="Disordered" evidence="1">
    <location>
        <begin position="26"/>
        <end position="52"/>
    </location>
</feature>
<dbReference type="Proteomes" id="UP000023435">
    <property type="component" value="Unassembled WGS sequence"/>
</dbReference>
<evidence type="ECO:0000313" key="4">
    <source>
        <dbReference type="Proteomes" id="UP000023435"/>
    </source>
</evidence>
<dbReference type="OrthoDB" id="6008970at2"/>
<organism evidence="3 4">
    <name type="scientific">Lysobacter capsici AZ78</name>
    <dbReference type="NCBI Taxonomy" id="1444315"/>
    <lineage>
        <taxon>Bacteria</taxon>
        <taxon>Pseudomonadati</taxon>
        <taxon>Pseudomonadota</taxon>
        <taxon>Gammaproteobacteria</taxon>
        <taxon>Lysobacterales</taxon>
        <taxon>Lysobacteraceae</taxon>
        <taxon>Lysobacter</taxon>
    </lineage>
</organism>
<proteinExistence type="predicted"/>
<name>A0A108UAE5_9GAMM</name>
<evidence type="ECO:0000256" key="1">
    <source>
        <dbReference type="SAM" id="MobiDB-lite"/>
    </source>
</evidence>
<sequence length="164" mass="16757">MLIRTRTHYAIAAALVASLALAGCKKKEEPAPPPPAVETPAPAPAPAPEATPAPAALSVTSVTLGTAAGADKKIAAPTTSFKPIDKTIIVSVATDGAASNQDVSAKLLFQDGQTVEDKKQTLNTAGAETTNFEFTKASPWPAGKYKVEVSANGAVANTTEFEVK</sequence>
<reference evidence="3 4" key="1">
    <citation type="journal article" date="2014" name="Genome Announc.">
        <title>Draft Genome Sequence of Lysobacter capsici AZ78, a Bacterium Antagonistic to Plant-Pathogenic Oomycetes.</title>
        <authorList>
            <person name="Puopolo G."/>
            <person name="Sonego P."/>
            <person name="Engelen K."/>
            <person name="Pertot I."/>
        </authorList>
    </citation>
    <scope>NUCLEOTIDE SEQUENCE [LARGE SCALE GENOMIC DNA]</scope>
    <source>
        <strain evidence="3 4">AZ78</strain>
    </source>
</reference>
<dbReference type="PROSITE" id="PS51257">
    <property type="entry name" value="PROKAR_LIPOPROTEIN"/>
    <property type="match status" value="1"/>
</dbReference>
<accession>A0A108UAE5</accession>
<evidence type="ECO:0008006" key="5">
    <source>
        <dbReference type="Google" id="ProtNLM"/>
    </source>
</evidence>
<keyword evidence="2" id="KW-0732">Signal</keyword>
<keyword evidence="4" id="KW-1185">Reference proteome</keyword>
<evidence type="ECO:0000313" key="3">
    <source>
        <dbReference type="EMBL" id="KWS05501.1"/>
    </source>
</evidence>
<gene>
    <name evidence="3" type="ORF">AZ78_3053</name>
</gene>
<evidence type="ECO:0000256" key="2">
    <source>
        <dbReference type="SAM" id="SignalP"/>
    </source>
</evidence>
<feature type="chain" id="PRO_5007131772" description="Secreted protein" evidence="2">
    <location>
        <begin position="23"/>
        <end position="164"/>
    </location>
</feature>
<dbReference type="EMBL" id="JAJA02000001">
    <property type="protein sequence ID" value="KWS05501.1"/>
    <property type="molecule type" value="Genomic_DNA"/>
</dbReference>
<feature type="compositionally biased region" description="Pro residues" evidence="1">
    <location>
        <begin position="31"/>
        <end position="51"/>
    </location>
</feature>
<dbReference type="RefSeq" id="WP_036114260.1">
    <property type="nucleotide sequence ID" value="NZ_JAJA02000001.1"/>
</dbReference>
<comment type="caution">
    <text evidence="3">The sequence shown here is derived from an EMBL/GenBank/DDBJ whole genome shotgun (WGS) entry which is preliminary data.</text>
</comment>
<protein>
    <recommendedName>
        <fullName evidence="5">Secreted protein</fullName>
    </recommendedName>
</protein>